<name>A0A383V7T1_TETOB</name>
<dbReference type="OrthoDB" id="10263291at2759"/>
<comment type="pathway">
    <text evidence="2 13">Amino-acid biosynthesis; L-proline biosynthesis; L-proline from L-glutamate 5-semialdehyde: step 1/1.</text>
</comment>
<evidence type="ECO:0000256" key="6">
    <source>
        <dbReference type="ARBA" id="ARBA00022490"/>
    </source>
</evidence>
<dbReference type="Gene3D" id="3.40.50.720">
    <property type="entry name" value="NAD(P)-binding Rossmann-like Domain"/>
    <property type="match status" value="1"/>
</dbReference>
<dbReference type="PANTHER" id="PTHR11645:SF0">
    <property type="entry name" value="PYRROLINE-5-CARBOXYLATE REDUCTASE 3"/>
    <property type="match status" value="1"/>
</dbReference>
<dbReference type="GO" id="GO:0005737">
    <property type="term" value="C:cytoplasm"/>
    <property type="evidence" value="ECO:0007669"/>
    <property type="project" value="UniProtKB-SubCell"/>
</dbReference>
<sequence>MGSGQMAEALARGLIDRGVVQASQICCSDPAPARKELFRSLGCTPYDTNFEVAKNCDVVFVSVKPQYVHTVLTEARPVLKEDTLVISIAAGITVAQLLEAAGPNARVCRVMPNTPCLVGETAAAMCLGGKATSDDGETVVSLFSAVGKIYQLDEKLLAAVTGLSGSGPAYIYMLIEALADGGVRAGLPRDVAQGLAAQTVLGSAKMVLETGRHPGALKDMVTSPGGTTIAGVHELEKAGFRAACINAVVAATQRANELSKPQ</sequence>
<reference evidence="14 15" key="1">
    <citation type="submission" date="2016-10" db="EMBL/GenBank/DDBJ databases">
        <authorList>
            <person name="Cai Z."/>
        </authorList>
    </citation>
    <scope>NUCLEOTIDE SEQUENCE [LARGE SCALE GENOMIC DNA]</scope>
</reference>
<dbReference type="UniPathway" id="UPA00098">
    <property type="reaction ID" value="UER00361"/>
</dbReference>
<gene>
    <name evidence="14" type="ORF">BQ4739_LOCUS2142</name>
</gene>
<dbReference type="PIRSF" id="PIRSF000193">
    <property type="entry name" value="Pyrrol-5-carb_rd"/>
    <property type="match status" value="1"/>
</dbReference>
<dbReference type="Gene3D" id="1.10.3730.10">
    <property type="entry name" value="ProC C-terminal domain-like"/>
    <property type="match status" value="1"/>
</dbReference>
<protein>
    <recommendedName>
        <fullName evidence="5 13">Pyrroline-5-carboxylate reductase</fullName>
        <ecNumber evidence="4 13">1.5.1.2</ecNumber>
    </recommendedName>
</protein>
<evidence type="ECO:0000313" key="15">
    <source>
        <dbReference type="Proteomes" id="UP000256970"/>
    </source>
</evidence>
<evidence type="ECO:0000256" key="8">
    <source>
        <dbReference type="ARBA" id="ARBA00022650"/>
    </source>
</evidence>
<evidence type="ECO:0000256" key="7">
    <source>
        <dbReference type="ARBA" id="ARBA00022605"/>
    </source>
</evidence>
<keyword evidence="10 13" id="KW-0560">Oxidoreductase</keyword>
<dbReference type="GO" id="GO:0055129">
    <property type="term" value="P:L-proline biosynthetic process"/>
    <property type="evidence" value="ECO:0007669"/>
    <property type="project" value="UniProtKB-UniPathway"/>
</dbReference>
<keyword evidence="6" id="KW-0963">Cytoplasm</keyword>
<evidence type="ECO:0000256" key="4">
    <source>
        <dbReference type="ARBA" id="ARBA00012855"/>
    </source>
</evidence>
<dbReference type="InterPro" id="IPR029036">
    <property type="entry name" value="P5CR_dimer"/>
</dbReference>
<organism evidence="14 15">
    <name type="scientific">Tetradesmus obliquus</name>
    <name type="common">Green alga</name>
    <name type="synonym">Acutodesmus obliquus</name>
    <dbReference type="NCBI Taxonomy" id="3088"/>
    <lineage>
        <taxon>Eukaryota</taxon>
        <taxon>Viridiplantae</taxon>
        <taxon>Chlorophyta</taxon>
        <taxon>core chlorophytes</taxon>
        <taxon>Chlorophyceae</taxon>
        <taxon>CS clade</taxon>
        <taxon>Sphaeropleales</taxon>
        <taxon>Scenedesmaceae</taxon>
        <taxon>Tetradesmus</taxon>
    </lineage>
</organism>
<dbReference type="Pfam" id="PF03807">
    <property type="entry name" value="F420_oxidored"/>
    <property type="match status" value="1"/>
</dbReference>
<dbReference type="InterPro" id="IPR000304">
    <property type="entry name" value="Pyrroline-COOH_reductase"/>
</dbReference>
<keyword evidence="15" id="KW-1185">Reference proteome</keyword>
<comment type="catalytic activity">
    <reaction evidence="12 13">
        <text>L-proline + NADP(+) = (S)-1-pyrroline-5-carboxylate + NADPH + 2 H(+)</text>
        <dbReference type="Rhea" id="RHEA:14109"/>
        <dbReference type="ChEBI" id="CHEBI:15378"/>
        <dbReference type="ChEBI" id="CHEBI:17388"/>
        <dbReference type="ChEBI" id="CHEBI:57783"/>
        <dbReference type="ChEBI" id="CHEBI:58349"/>
        <dbReference type="ChEBI" id="CHEBI:60039"/>
        <dbReference type="EC" id="1.5.1.2"/>
    </reaction>
</comment>
<keyword evidence="9 13" id="KW-0521">NADP</keyword>
<dbReference type="PANTHER" id="PTHR11645">
    <property type="entry name" value="PYRROLINE-5-CARBOXYLATE REDUCTASE"/>
    <property type="match status" value="1"/>
</dbReference>
<dbReference type="EC" id="1.5.1.2" evidence="4 13"/>
<dbReference type="HAMAP" id="MF_01925">
    <property type="entry name" value="P5C_reductase"/>
    <property type="match status" value="1"/>
</dbReference>
<dbReference type="InterPro" id="IPR053790">
    <property type="entry name" value="P5CR-like_CS"/>
</dbReference>
<dbReference type="STRING" id="3088.A0A383V7T1"/>
<keyword evidence="8 13" id="KW-0641">Proline biosynthesis</keyword>
<dbReference type="SUPFAM" id="SSF48179">
    <property type="entry name" value="6-phosphogluconate dehydrogenase C-terminal domain-like"/>
    <property type="match status" value="1"/>
</dbReference>
<evidence type="ECO:0000256" key="2">
    <source>
        <dbReference type="ARBA" id="ARBA00005205"/>
    </source>
</evidence>
<evidence type="ECO:0000256" key="12">
    <source>
        <dbReference type="ARBA" id="ARBA00052690"/>
    </source>
</evidence>
<evidence type="ECO:0000256" key="13">
    <source>
        <dbReference type="RuleBase" id="RU003903"/>
    </source>
</evidence>
<dbReference type="FunFam" id="1.10.3730.10:FF:000001">
    <property type="entry name" value="Pyrroline-5-carboxylate reductase"/>
    <property type="match status" value="1"/>
</dbReference>
<dbReference type="Pfam" id="PF14748">
    <property type="entry name" value="P5CR_dimer"/>
    <property type="match status" value="1"/>
</dbReference>
<proteinExistence type="inferred from homology"/>
<accession>A0A383V7T1</accession>
<dbReference type="SUPFAM" id="SSF51735">
    <property type="entry name" value="NAD(P)-binding Rossmann-fold domains"/>
    <property type="match status" value="1"/>
</dbReference>
<evidence type="ECO:0000256" key="11">
    <source>
        <dbReference type="ARBA" id="ARBA00050547"/>
    </source>
</evidence>
<dbReference type="InterPro" id="IPR008927">
    <property type="entry name" value="6-PGluconate_DH-like_C_sf"/>
</dbReference>
<evidence type="ECO:0000256" key="1">
    <source>
        <dbReference type="ARBA" id="ARBA00004496"/>
    </source>
</evidence>
<dbReference type="InterPro" id="IPR028939">
    <property type="entry name" value="P5C_Rdtase_cat_N"/>
</dbReference>
<comment type="subcellular location">
    <subcellularLocation>
        <location evidence="1">Cytoplasm</location>
    </subcellularLocation>
</comment>
<dbReference type="InterPro" id="IPR036291">
    <property type="entry name" value="NAD(P)-bd_dom_sf"/>
</dbReference>
<comment type="similarity">
    <text evidence="3 13">Belongs to the pyrroline-5-carboxylate reductase family.</text>
</comment>
<evidence type="ECO:0000256" key="5">
    <source>
        <dbReference type="ARBA" id="ARBA00021413"/>
    </source>
</evidence>
<dbReference type="FunFam" id="3.40.50.720:FF:000190">
    <property type="entry name" value="Pyrroline-5-carboxylate reductase"/>
    <property type="match status" value="1"/>
</dbReference>
<dbReference type="Proteomes" id="UP000256970">
    <property type="component" value="Unassembled WGS sequence"/>
</dbReference>
<evidence type="ECO:0000256" key="9">
    <source>
        <dbReference type="ARBA" id="ARBA00022857"/>
    </source>
</evidence>
<evidence type="ECO:0000313" key="14">
    <source>
        <dbReference type="EMBL" id="SZX61647.1"/>
    </source>
</evidence>
<keyword evidence="7 13" id="KW-0028">Amino-acid biosynthesis</keyword>
<evidence type="ECO:0000256" key="3">
    <source>
        <dbReference type="ARBA" id="ARBA00005525"/>
    </source>
</evidence>
<comment type="catalytic activity">
    <reaction evidence="11">
        <text>L-proline + NAD(+) = (S)-1-pyrroline-5-carboxylate + NADH + 2 H(+)</text>
        <dbReference type="Rhea" id="RHEA:14105"/>
        <dbReference type="ChEBI" id="CHEBI:15378"/>
        <dbReference type="ChEBI" id="CHEBI:17388"/>
        <dbReference type="ChEBI" id="CHEBI:57540"/>
        <dbReference type="ChEBI" id="CHEBI:57945"/>
        <dbReference type="ChEBI" id="CHEBI:60039"/>
        <dbReference type="EC" id="1.5.1.2"/>
    </reaction>
</comment>
<dbReference type="AlphaFoldDB" id="A0A383V7T1"/>
<dbReference type="GO" id="GO:0004735">
    <property type="term" value="F:pyrroline-5-carboxylate reductase activity"/>
    <property type="evidence" value="ECO:0007669"/>
    <property type="project" value="UniProtKB-EC"/>
</dbReference>
<evidence type="ECO:0000256" key="10">
    <source>
        <dbReference type="ARBA" id="ARBA00023002"/>
    </source>
</evidence>
<dbReference type="EMBL" id="FNXT01000162">
    <property type="protein sequence ID" value="SZX61647.1"/>
    <property type="molecule type" value="Genomic_DNA"/>
</dbReference>
<dbReference type="PROSITE" id="PS00521">
    <property type="entry name" value="P5CR"/>
    <property type="match status" value="1"/>
</dbReference>
<dbReference type="NCBIfam" id="TIGR00112">
    <property type="entry name" value="proC"/>
    <property type="match status" value="1"/>
</dbReference>